<evidence type="ECO:0000313" key="9">
    <source>
        <dbReference type="EMBL" id="GHO59920.1"/>
    </source>
</evidence>
<dbReference type="InterPro" id="IPR020846">
    <property type="entry name" value="MFS_dom"/>
</dbReference>
<feature type="transmembrane region" description="Helical" evidence="7">
    <location>
        <begin position="313"/>
        <end position="331"/>
    </location>
</feature>
<proteinExistence type="predicted"/>
<evidence type="ECO:0000256" key="7">
    <source>
        <dbReference type="SAM" id="Phobius"/>
    </source>
</evidence>
<dbReference type="Pfam" id="PF07690">
    <property type="entry name" value="MFS_1"/>
    <property type="match status" value="1"/>
</dbReference>
<feature type="transmembrane region" description="Helical" evidence="7">
    <location>
        <begin position="352"/>
        <end position="375"/>
    </location>
</feature>
<comment type="subcellular location">
    <subcellularLocation>
        <location evidence="1">Cell membrane</location>
        <topology evidence="1">Multi-pass membrane protein</topology>
    </subcellularLocation>
</comment>
<dbReference type="PANTHER" id="PTHR23517:SF2">
    <property type="entry name" value="MULTIDRUG RESISTANCE PROTEIN MDTH"/>
    <property type="match status" value="1"/>
</dbReference>
<keyword evidence="6 7" id="KW-0472">Membrane</keyword>
<dbReference type="PROSITE" id="PS50850">
    <property type="entry name" value="MFS"/>
    <property type="match status" value="1"/>
</dbReference>
<feature type="transmembrane region" description="Helical" evidence="7">
    <location>
        <begin position="222"/>
        <end position="247"/>
    </location>
</feature>
<dbReference type="InterPro" id="IPR011701">
    <property type="entry name" value="MFS"/>
</dbReference>
<keyword evidence="10" id="KW-1185">Reference proteome</keyword>
<evidence type="ECO:0000256" key="4">
    <source>
        <dbReference type="ARBA" id="ARBA00022692"/>
    </source>
</evidence>
<feature type="transmembrane region" description="Helical" evidence="7">
    <location>
        <begin position="21"/>
        <end position="39"/>
    </location>
</feature>
<feature type="transmembrane region" description="Helical" evidence="7">
    <location>
        <begin position="104"/>
        <end position="127"/>
    </location>
</feature>
<dbReference type="InterPro" id="IPR036259">
    <property type="entry name" value="MFS_trans_sf"/>
</dbReference>
<sequence length="429" mass="46053">MNTLNRTDLVGRRKWQFLLGVWIDALGSGLFLPFSLLYFTNVARLPLAAVGGVITISMLLSLPMTPLAGMLVDRVGARRVILISMALAALSCLGYLFVRTIPLLALTTLPGAIAGRLFWVALPTFIASISTEGKARDRWYGLVGVAQNAGNCIGGALAGLLVAFGGPTAYQVILYVDIASFLLAMACIWSLPVSKQVVSEYQPLNAPTGPGGYRAVLRDKTFLGILVSSFVFVLCLIMLSDIVPYYLVNVLHLPSWIVGVEATFSATLLTLQALIVRLVVSLRRTRILILAGWVWIGSGGLFLLALVLPSGWLIPYILLVVGIYTCGGLLYGPAMNALVAEIGPGPSRGRYIATYQFAAWGLGQTIAPTLFASLFTLGPAYPWIVLIGLTLFASLFLLRLEARDPRLGVMRRSISGTLTSCEESAVVAD</sequence>
<reference evidence="9 10" key="1">
    <citation type="journal article" date="2021" name="Int. J. Syst. Evol. Microbiol.">
        <title>Reticulibacter mediterranei gen. nov., sp. nov., within the new family Reticulibacteraceae fam. nov., and Ktedonospora formicarum gen. nov., sp. nov., Ktedonobacter robiniae sp. nov., Dictyobacter formicarum sp. nov. and Dictyobacter arantiisoli sp. nov., belonging to the class Ktedonobacteria.</title>
        <authorList>
            <person name="Yabe S."/>
            <person name="Zheng Y."/>
            <person name="Wang C.M."/>
            <person name="Sakai Y."/>
            <person name="Abe K."/>
            <person name="Yokota A."/>
            <person name="Donadio S."/>
            <person name="Cavaletti L."/>
            <person name="Monciardini P."/>
        </authorList>
    </citation>
    <scope>NUCLEOTIDE SEQUENCE [LARGE SCALE GENOMIC DNA]</scope>
    <source>
        <strain evidence="9 10">SOSP1-30</strain>
    </source>
</reference>
<feature type="transmembrane region" description="Helical" evidence="7">
    <location>
        <begin position="381"/>
        <end position="402"/>
    </location>
</feature>
<protein>
    <submittedName>
        <fullName evidence="9">MFS transporter</fullName>
    </submittedName>
</protein>
<keyword evidence="4 7" id="KW-0812">Transmembrane</keyword>
<gene>
    <name evidence="9" type="ORF">KSB_83950</name>
</gene>
<comment type="caution">
    <text evidence="9">The sequence shown here is derived from an EMBL/GenBank/DDBJ whole genome shotgun (WGS) entry which is preliminary data.</text>
</comment>
<dbReference type="RefSeq" id="WP_201376054.1">
    <property type="nucleotide sequence ID" value="NZ_BNJG01000003.1"/>
</dbReference>
<dbReference type="Proteomes" id="UP000654345">
    <property type="component" value="Unassembled WGS sequence"/>
</dbReference>
<evidence type="ECO:0000313" key="10">
    <source>
        <dbReference type="Proteomes" id="UP000654345"/>
    </source>
</evidence>
<feature type="transmembrane region" description="Helical" evidence="7">
    <location>
        <begin position="287"/>
        <end position="307"/>
    </location>
</feature>
<feature type="transmembrane region" description="Helical" evidence="7">
    <location>
        <begin position="80"/>
        <end position="98"/>
    </location>
</feature>
<evidence type="ECO:0000256" key="1">
    <source>
        <dbReference type="ARBA" id="ARBA00004651"/>
    </source>
</evidence>
<evidence type="ECO:0000256" key="3">
    <source>
        <dbReference type="ARBA" id="ARBA00022475"/>
    </source>
</evidence>
<keyword evidence="3" id="KW-1003">Cell membrane</keyword>
<dbReference type="PANTHER" id="PTHR23517">
    <property type="entry name" value="RESISTANCE PROTEIN MDTM, PUTATIVE-RELATED-RELATED"/>
    <property type="match status" value="1"/>
</dbReference>
<keyword evidence="2" id="KW-0813">Transport</keyword>
<evidence type="ECO:0000256" key="6">
    <source>
        <dbReference type="ARBA" id="ARBA00023136"/>
    </source>
</evidence>
<evidence type="ECO:0000259" key="8">
    <source>
        <dbReference type="PROSITE" id="PS50850"/>
    </source>
</evidence>
<keyword evidence="5 7" id="KW-1133">Transmembrane helix</keyword>
<evidence type="ECO:0000256" key="2">
    <source>
        <dbReference type="ARBA" id="ARBA00022448"/>
    </source>
</evidence>
<organism evidence="9 10">
    <name type="scientific">Ktedonobacter robiniae</name>
    <dbReference type="NCBI Taxonomy" id="2778365"/>
    <lineage>
        <taxon>Bacteria</taxon>
        <taxon>Bacillati</taxon>
        <taxon>Chloroflexota</taxon>
        <taxon>Ktedonobacteria</taxon>
        <taxon>Ktedonobacterales</taxon>
        <taxon>Ktedonobacteraceae</taxon>
        <taxon>Ktedonobacter</taxon>
    </lineage>
</organism>
<feature type="domain" description="Major facilitator superfamily (MFS) profile" evidence="8">
    <location>
        <begin position="13"/>
        <end position="405"/>
    </location>
</feature>
<dbReference type="InterPro" id="IPR050171">
    <property type="entry name" value="MFS_Transporters"/>
</dbReference>
<feature type="transmembrane region" description="Helical" evidence="7">
    <location>
        <begin position="45"/>
        <end position="68"/>
    </location>
</feature>
<accession>A0ABQ3V637</accession>
<feature type="transmembrane region" description="Helical" evidence="7">
    <location>
        <begin position="139"/>
        <end position="166"/>
    </location>
</feature>
<feature type="transmembrane region" description="Helical" evidence="7">
    <location>
        <begin position="253"/>
        <end position="275"/>
    </location>
</feature>
<feature type="transmembrane region" description="Helical" evidence="7">
    <location>
        <begin position="172"/>
        <end position="191"/>
    </location>
</feature>
<dbReference type="SUPFAM" id="SSF103473">
    <property type="entry name" value="MFS general substrate transporter"/>
    <property type="match status" value="1"/>
</dbReference>
<dbReference type="EMBL" id="BNJG01000003">
    <property type="protein sequence ID" value="GHO59920.1"/>
    <property type="molecule type" value="Genomic_DNA"/>
</dbReference>
<name>A0ABQ3V637_9CHLR</name>
<evidence type="ECO:0000256" key="5">
    <source>
        <dbReference type="ARBA" id="ARBA00022989"/>
    </source>
</evidence>
<dbReference type="Gene3D" id="1.20.1250.20">
    <property type="entry name" value="MFS general substrate transporter like domains"/>
    <property type="match status" value="1"/>
</dbReference>